<dbReference type="SUPFAM" id="SSF56059">
    <property type="entry name" value="Glutathione synthetase ATP-binding domain-like"/>
    <property type="match status" value="1"/>
</dbReference>
<reference evidence="3 4" key="1">
    <citation type="journal article" date="2020" name="Biotechnol. Biofuels">
        <title>New insights from the biogas microbiome by comprehensive genome-resolved metagenomics of nearly 1600 species originating from multiple anaerobic digesters.</title>
        <authorList>
            <person name="Campanaro S."/>
            <person name="Treu L."/>
            <person name="Rodriguez-R L.M."/>
            <person name="Kovalovszki A."/>
            <person name="Ziels R.M."/>
            <person name="Maus I."/>
            <person name="Zhu X."/>
            <person name="Kougias P.G."/>
            <person name="Basile A."/>
            <person name="Luo G."/>
            <person name="Schluter A."/>
            <person name="Konstantinidis K.T."/>
            <person name="Angelidaki I."/>
        </authorList>
    </citation>
    <scope>NUCLEOTIDE SEQUENCE [LARGE SCALE GENOMIC DNA]</scope>
    <source>
        <strain evidence="3">AS27yjCOA_157</strain>
    </source>
</reference>
<dbReference type="Gene3D" id="3.30.470.20">
    <property type="entry name" value="ATP-grasp fold, B domain"/>
    <property type="match status" value="1"/>
</dbReference>
<protein>
    <submittedName>
        <fullName evidence="3">ATP-grasp domain-containing protein</fullName>
    </submittedName>
</protein>
<dbReference type="InterPro" id="IPR011761">
    <property type="entry name" value="ATP-grasp"/>
</dbReference>
<organism evidence="3 4">
    <name type="scientific">Methanothrix soehngenii</name>
    <name type="common">Methanosaeta concilii</name>
    <dbReference type="NCBI Taxonomy" id="2223"/>
    <lineage>
        <taxon>Archaea</taxon>
        <taxon>Methanobacteriati</taxon>
        <taxon>Methanobacteriota</taxon>
        <taxon>Stenosarchaea group</taxon>
        <taxon>Methanomicrobia</taxon>
        <taxon>Methanotrichales</taxon>
        <taxon>Methanotrichaceae</taxon>
        <taxon>Methanothrix</taxon>
    </lineage>
</organism>
<evidence type="ECO:0000313" key="3">
    <source>
        <dbReference type="EMBL" id="NLJ22054.1"/>
    </source>
</evidence>
<accession>A0A7K4AGJ0</accession>
<dbReference type="PIRSF" id="PIRSF016766">
    <property type="entry name" value="UCP016766_ATPgrasp"/>
    <property type="match status" value="1"/>
</dbReference>
<dbReference type="AlphaFoldDB" id="A0A7K4AGJ0"/>
<dbReference type="GO" id="GO:0046872">
    <property type="term" value="F:metal ion binding"/>
    <property type="evidence" value="ECO:0007669"/>
    <property type="project" value="InterPro"/>
</dbReference>
<dbReference type="Proteomes" id="UP000544742">
    <property type="component" value="Unassembled WGS sequence"/>
</dbReference>
<dbReference type="InterPro" id="IPR024710">
    <property type="entry name" value="MfnD"/>
</dbReference>
<proteinExistence type="predicted"/>
<dbReference type="EMBL" id="JAAYUN010000055">
    <property type="protein sequence ID" value="NLJ22054.1"/>
    <property type="molecule type" value="Genomic_DNA"/>
</dbReference>
<dbReference type="Pfam" id="PF02655">
    <property type="entry name" value="ATP-grasp_3"/>
    <property type="match status" value="1"/>
</dbReference>
<dbReference type="PROSITE" id="PS50975">
    <property type="entry name" value="ATP_GRASP"/>
    <property type="match status" value="1"/>
</dbReference>
<dbReference type="InterPro" id="IPR003806">
    <property type="entry name" value="ATP-grasp_PylC-type"/>
</dbReference>
<comment type="caution">
    <text evidence="3">The sequence shown here is derived from an EMBL/GenBank/DDBJ whole genome shotgun (WGS) entry which is preliminary data.</text>
</comment>
<keyword evidence="1" id="KW-0067">ATP-binding</keyword>
<sequence>MDIFVAEYASALGLGGTHELEGRAMLSCLVESFASSGHEVAYPTSGPRLKEGKPIMLGGGRDFGSLLQSIEAEACLLIAPDGLQPHFLEIIEGRTANLGSSPAAASLAADKLLSTRALARSGVPVAEIVDRPDPVDKGCLQYVVKPRTGSGSEGVRISSFVRAGPEEIVTRYHEGLHLSTSFIVGKEGFLPLTINRQLIDFADGKMRYQGSQVPYRTPRAAEIWEAAEKAANVLGLRGYAGIDFVLGEKPWAVDVNARPTTSIIGIARVMKEQIGDLIVRARFGGLPERVHLEGESIFRKGDLALKPDEQ</sequence>
<keyword evidence="1" id="KW-0547">Nucleotide-binding</keyword>
<evidence type="ECO:0000313" key="4">
    <source>
        <dbReference type="Proteomes" id="UP000544742"/>
    </source>
</evidence>
<dbReference type="Gene3D" id="2.30.36.100">
    <property type="match status" value="1"/>
</dbReference>
<evidence type="ECO:0000256" key="1">
    <source>
        <dbReference type="PROSITE-ProRule" id="PRU00409"/>
    </source>
</evidence>
<feature type="domain" description="ATP-grasp" evidence="2">
    <location>
        <begin position="222"/>
        <end position="283"/>
    </location>
</feature>
<evidence type="ECO:0000259" key="2">
    <source>
        <dbReference type="PROSITE" id="PS50975"/>
    </source>
</evidence>
<dbReference type="GO" id="GO:0005524">
    <property type="term" value="F:ATP binding"/>
    <property type="evidence" value="ECO:0007669"/>
    <property type="project" value="UniProtKB-UniRule"/>
</dbReference>
<name>A0A7K4AGJ0_METSH</name>
<gene>
    <name evidence="3" type="ORF">GX426_02960</name>
</gene>